<proteinExistence type="inferred from homology"/>
<dbReference type="GO" id="GO:0008104">
    <property type="term" value="P:intracellular protein localization"/>
    <property type="evidence" value="ECO:0000318"/>
    <property type="project" value="GO_Central"/>
</dbReference>
<dbReference type="PROSITE" id="PS51719">
    <property type="entry name" value="G_SEPTIN"/>
    <property type="match status" value="1"/>
</dbReference>
<dbReference type="STRING" id="5888.A0DV22"/>
<dbReference type="GeneID" id="5040071"/>
<dbReference type="Gene3D" id="3.40.50.300">
    <property type="entry name" value="P-loop containing nucleotide triphosphate hydrolases"/>
    <property type="match status" value="1"/>
</dbReference>
<dbReference type="InterPro" id="IPR030379">
    <property type="entry name" value="G_SEPTIN_dom"/>
</dbReference>
<dbReference type="HOGENOM" id="CLU_687866_0_0_1"/>
<accession>A0DV22</accession>
<sequence length="419" mass="49169">MIDLISSPSPIPQNSITKDQHLQCNWMQQRFLFTQSHCKKIDFDNSHTTKSIFPISSQEEIRIPSAKIEIKELQDPSILSTYAQSYIDKNQFSLSCGPQKSQVTLNLLIAGQSGTGKSTFVDALLNKVIILKNNIQKPISRQYEGNRSETNNVQESMGIIEYDNQIVYLNIFDAKGFQKNNQKDWFKDIRHLIDQKFKTQIRRNKYAYLNKTLYSQMSNLVNDERVSNCVTIPQIHLCLYFLSGPAYFNEDIQYLQKLSNLVNVIPILARGDQYTKSEVLELKLRYNTIFKEFKIDLYDCLKINDESFKQQLKYGEFGQCSPFMIIASTYEYYNEQGKKIQGRQYPWGQCDLWNPQHSDFLLLYKSLIGYYIYDLIKLTDFYQHSFVKRKQETQKKNKSRMGFLNSILVHINQILYLMD</sequence>
<dbReference type="GO" id="GO:0061640">
    <property type="term" value="P:cytoskeleton-dependent cytokinesis"/>
    <property type="evidence" value="ECO:0000318"/>
    <property type="project" value="GO_Central"/>
</dbReference>
<evidence type="ECO:0000313" key="4">
    <source>
        <dbReference type="Proteomes" id="UP000000600"/>
    </source>
</evidence>
<protein>
    <recommendedName>
        <fullName evidence="2">Septin-type G domain-containing protein</fullName>
    </recommendedName>
</protein>
<dbReference type="InterPro" id="IPR025662">
    <property type="entry name" value="Sigma_54_int_dom_ATP-bd_1"/>
</dbReference>
<dbReference type="KEGG" id="ptm:GSPATT00020551001"/>
<comment type="similarity">
    <text evidence="1">Belongs to the TRAFAC class TrmE-Era-EngA-EngB-Septin-like GTPase superfamily. Septin GTPase family.</text>
</comment>
<evidence type="ECO:0000256" key="1">
    <source>
        <dbReference type="RuleBase" id="RU004560"/>
    </source>
</evidence>
<dbReference type="GO" id="GO:0060090">
    <property type="term" value="F:molecular adaptor activity"/>
    <property type="evidence" value="ECO:0000318"/>
    <property type="project" value="GO_Central"/>
</dbReference>
<keyword evidence="1" id="KW-0342">GTP-binding</keyword>
<dbReference type="InterPro" id="IPR027417">
    <property type="entry name" value="P-loop_NTPase"/>
</dbReference>
<dbReference type="SUPFAM" id="SSF52540">
    <property type="entry name" value="P-loop containing nucleoside triphosphate hydrolases"/>
    <property type="match status" value="2"/>
</dbReference>
<dbReference type="GO" id="GO:0003924">
    <property type="term" value="F:GTPase activity"/>
    <property type="evidence" value="ECO:0000318"/>
    <property type="project" value="GO_Central"/>
</dbReference>
<dbReference type="GO" id="GO:0005940">
    <property type="term" value="C:septin ring"/>
    <property type="evidence" value="ECO:0000318"/>
    <property type="project" value="GO_Central"/>
</dbReference>
<keyword evidence="1" id="KW-0547">Nucleotide-binding</keyword>
<dbReference type="FunFam" id="3.40.50.300:FF:003047">
    <property type="entry name" value="Septin, putative"/>
    <property type="match status" value="1"/>
</dbReference>
<dbReference type="RefSeq" id="XP_001454286.1">
    <property type="nucleotide sequence ID" value="XM_001454249.2"/>
</dbReference>
<reference evidence="3 4" key="1">
    <citation type="journal article" date="2006" name="Nature">
        <title>Global trends of whole-genome duplications revealed by the ciliate Paramecium tetraurelia.</title>
        <authorList>
            <consortium name="Genoscope"/>
            <person name="Aury J.-M."/>
            <person name="Jaillon O."/>
            <person name="Duret L."/>
            <person name="Noel B."/>
            <person name="Jubin C."/>
            <person name="Porcel B.M."/>
            <person name="Segurens B."/>
            <person name="Daubin V."/>
            <person name="Anthouard V."/>
            <person name="Aiach N."/>
            <person name="Arnaiz O."/>
            <person name="Billaut A."/>
            <person name="Beisson J."/>
            <person name="Blanc I."/>
            <person name="Bouhouche K."/>
            <person name="Camara F."/>
            <person name="Duharcourt S."/>
            <person name="Guigo R."/>
            <person name="Gogendeau D."/>
            <person name="Katinka M."/>
            <person name="Keller A.-M."/>
            <person name="Kissmehl R."/>
            <person name="Klotz C."/>
            <person name="Koll F."/>
            <person name="Le Moue A."/>
            <person name="Lepere C."/>
            <person name="Malinsky S."/>
            <person name="Nowacki M."/>
            <person name="Nowak J.K."/>
            <person name="Plattner H."/>
            <person name="Poulain J."/>
            <person name="Ruiz F."/>
            <person name="Serrano V."/>
            <person name="Zagulski M."/>
            <person name="Dessen P."/>
            <person name="Betermier M."/>
            <person name="Weissenbach J."/>
            <person name="Scarpelli C."/>
            <person name="Schachter V."/>
            <person name="Sperling L."/>
            <person name="Meyer E."/>
            <person name="Cohen J."/>
            <person name="Wincker P."/>
        </authorList>
    </citation>
    <scope>NUCLEOTIDE SEQUENCE [LARGE SCALE GENOMIC DNA]</scope>
    <source>
        <strain evidence="3 4">Stock d4-2</strain>
    </source>
</reference>
<dbReference type="PANTHER" id="PTHR18884">
    <property type="entry name" value="SEPTIN"/>
    <property type="match status" value="1"/>
</dbReference>
<dbReference type="Proteomes" id="UP000000600">
    <property type="component" value="Unassembled WGS sequence"/>
</dbReference>
<gene>
    <name evidence="3" type="ORF">GSPATT00020551001</name>
</gene>
<evidence type="ECO:0000259" key="2">
    <source>
        <dbReference type="PROSITE" id="PS51719"/>
    </source>
</evidence>
<organism evidence="3 4">
    <name type="scientific">Paramecium tetraurelia</name>
    <dbReference type="NCBI Taxonomy" id="5888"/>
    <lineage>
        <taxon>Eukaryota</taxon>
        <taxon>Sar</taxon>
        <taxon>Alveolata</taxon>
        <taxon>Ciliophora</taxon>
        <taxon>Intramacronucleata</taxon>
        <taxon>Oligohymenophorea</taxon>
        <taxon>Peniculida</taxon>
        <taxon>Parameciidae</taxon>
        <taxon>Paramecium</taxon>
    </lineage>
</organism>
<dbReference type="GO" id="GO:0015630">
    <property type="term" value="C:microtubule cytoskeleton"/>
    <property type="evidence" value="ECO:0000318"/>
    <property type="project" value="GO_Central"/>
</dbReference>
<keyword evidence="4" id="KW-1185">Reference proteome</keyword>
<name>A0DV22_PARTE</name>
<dbReference type="eggNOG" id="KOG2655">
    <property type="taxonomic scope" value="Eukaryota"/>
</dbReference>
<dbReference type="PROSITE" id="PS00675">
    <property type="entry name" value="SIGMA54_INTERACT_1"/>
    <property type="match status" value="1"/>
</dbReference>
<dbReference type="InParanoid" id="A0DV22"/>
<dbReference type="GO" id="GO:0032153">
    <property type="term" value="C:cell division site"/>
    <property type="evidence" value="ECO:0000318"/>
    <property type="project" value="GO_Central"/>
</dbReference>
<feature type="domain" description="Septin-type G" evidence="2">
    <location>
        <begin position="101"/>
        <end position="394"/>
    </location>
</feature>
<dbReference type="GO" id="GO:0005525">
    <property type="term" value="F:GTP binding"/>
    <property type="evidence" value="ECO:0007669"/>
    <property type="project" value="UniProtKB-KW"/>
</dbReference>
<evidence type="ECO:0000313" key="3">
    <source>
        <dbReference type="EMBL" id="CAK86889.1"/>
    </source>
</evidence>
<dbReference type="EMBL" id="CT868596">
    <property type="protein sequence ID" value="CAK86889.1"/>
    <property type="molecule type" value="Genomic_DNA"/>
</dbReference>
<dbReference type="OrthoDB" id="416553at2759"/>
<dbReference type="OMA" id="GYDSAMN"/>
<dbReference type="AlphaFoldDB" id="A0DV22"/>
<dbReference type="GO" id="GO:0031105">
    <property type="term" value="C:septin complex"/>
    <property type="evidence" value="ECO:0000318"/>
    <property type="project" value="GO_Central"/>
</dbReference>
<dbReference type="Pfam" id="PF00735">
    <property type="entry name" value="Septin"/>
    <property type="match status" value="1"/>
</dbReference>